<feature type="compositionally biased region" description="Basic and acidic residues" evidence="1">
    <location>
        <begin position="116"/>
        <end position="136"/>
    </location>
</feature>
<protein>
    <recommendedName>
        <fullName evidence="3">Protein hairless</fullName>
    </recommendedName>
</protein>
<reference evidence="2" key="1">
    <citation type="submission" date="2018-04" db="EMBL/GenBank/DDBJ databases">
        <title>Transcriptome of Schizaphis graminum biotype I.</title>
        <authorList>
            <person name="Scully E.D."/>
            <person name="Geib S.M."/>
            <person name="Palmer N.A."/>
            <person name="Koch K."/>
            <person name="Bradshaw J."/>
            <person name="Heng-Moss T."/>
            <person name="Sarath G."/>
        </authorList>
    </citation>
    <scope>NUCLEOTIDE SEQUENCE</scope>
</reference>
<gene>
    <name evidence="2" type="ORF">g.87203</name>
</gene>
<feature type="compositionally biased region" description="Low complexity" evidence="1">
    <location>
        <begin position="444"/>
        <end position="454"/>
    </location>
</feature>
<proteinExistence type="predicted"/>
<name>A0A2S2PN09_SCHGA</name>
<feature type="compositionally biased region" description="Low complexity" evidence="1">
    <location>
        <begin position="57"/>
        <end position="80"/>
    </location>
</feature>
<feature type="region of interest" description="Disordered" evidence="1">
    <location>
        <begin position="583"/>
        <end position="616"/>
    </location>
</feature>
<accession>A0A2S2PN09</accession>
<evidence type="ECO:0000313" key="2">
    <source>
        <dbReference type="EMBL" id="MBY30851.1"/>
    </source>
</evidence>
<organism evidence="2">
    <name type="scientific">Schizaphis graminum</name>
    <name type="common">Green bug aphid</name>
    <dbReference type="NCBI Taxonomy" id="13262"/>
    <lineage>
        <taxon>Eukaryota</taxon>
        <taxon>Metazoa</taxon>
        <taxon>Ecdysozoa</taxon>
        <taxon>Arthropoda</taxon>
        <taxon>Hexapoda</taxon>
        <taxon>Insecta</taxon>
        <taxon>Pterygota</taxon>
        <taxon>Neoptera</taxon>
        <taxon>Paraneoptera</taxon>
        <taxon>Hemiptera</taxon>
        <taxon>Sternorrhyncha</taxon>
        <taxon>Aphidomorpha</taxon>
        <taxon>Aphidoidea</taxon>
        <taxon>Aphididae</taxon>
        <taxon>Aphidini</taxon>
        <taxon>Schizaphis</taxon>
    </lineage>
</organism>
<feature type="region of interest" description="Disordered" evidence="1">
    <location>
        <begin position="705"/>
        <end position="729"/>
    </location>
</feature>
<feature type="region of interest" description="Disordered" evidence="1">
    <location>
        <begin position="216"/>
        <end position="251"/>
    </location>
</feature>
<feature type="compositionally biased region" description="Low complexity" evidence="1">
    <location>
        <begin position="88"/>
        <end position="108"/>
    </location>
</feature>
<dbReference type="EMBL" id="GGMR01018232">
    <property type="protein sequence ID" value="MBY30851.1"/>
    <property type="molecule type" value="Transcribed_RNA"/>
</dbReference>
<feature type="compositionally biased region" description="Low complexity" evidence="1">
    <location>
        <begin position="1"/>
        <end position="10"/>
    </location>
</feature>
<feature type="region of interest" description="Disordered" evidence="1">
    <location>
        <begin position="428"/>
        <end position="454"/>
    </location>
</feature>
<dbReference type="AlphaFoldDB" id="A0A2S2PN09"/>
<evidence type="ECO:0008006" key="3">
    <source>
        <dbReference type="Google" id="ProtNLM"/>
    </source>
</evidence>
<feature type="compositionally biased region" description="Low complexity" evidence="1">
    <location>
        <begin position="218"/>
        <end position="232"/>
    </location>
</feature>
<sequence length="878" mass="93414">MTRDSAAVAALDDRRRRCPISAASNAVDDASTLMTNSTTTSGSSSNDDVGGGDEGGSLKSSSEVSTTTSCCGGSSSSSRSGSDDDDSATATRLSTTIDDSCSTTIKTPTIPPSLHKQMEDDNNGDKDSSSSSHNDEAAVSTTPTSIGGRLTFYKDGKFIFQLAAHHQQNPSALTSPCRWVPVPTVIQQHKSNVKCIGEWSQHQQNKTIWPYLVTNTASDSKSPQPVQQSQPPTVRIGERKQQQFQHRTTPPPLSLITSAVNTATHAGGIVVATTTNIVRRPSRKCSTTVAVENVTDFQDQHCQPLTQLRGLPRRSQQHQHQAFMMIATNTIKVQRRLLSLPKKQRLWCQRKRKSITKNSILQELKPPKINLECVVRNLWCRRHTTELLLRRQLSINNNGDTMTATISAVVDIPPVVSRHVTVSSASVVDSTCSNTGGSKRRSMVSPSPTTATPIPVTATTITLSNKSGNSSPHKKYKLGHQHPPEQILLPQQRLVVDKNVKKTIPQPPTQTMSTNDHSITAILSGGATGAKRSNGSGAHSMVMDPENCVITTPTSTTTILSPHKNLNTPSPAPLSLLRTLLKSPSGESGSPPIAASTNGVGYRHHTNSSRKRPSIESTVVSSLPPINAAAIKVENGLGTSAMAIPSVGANAADNASAVLTALHQLPTIHHPAAGQLAAAGYFNVLYHQAAMAAAMAYQTHAQLPQTLPKSQPPPLLSSQFPTTSGANSTWQRQLNRQPSLLHPSEAIVGSGVTNPTISSSASTVVAPYSSPLIAATVNGSSLLPPATPSPPPSLMLHPHPVHSRHLLLHHQQQYQPAPTIQQLSSFHQQQGSSVKKKTGVAIGATEYGGCIEENNSGVVATLDEESSSSAGKCTNNYN</sequence>
<evidence type="ECO:0000256" key="1">
    <source>
        <dbReference type="SAM" id="MobiDB-lite"/>
    </source>
</evidence>
<feature type="compositionally biased region" description="Low complexity" evidence="1">
    <location>
        <begin position="31"/>
        <end position="48"/>
    </location>
</feature>
<feature type="region of interest" description="Disordered" evidence="1">
    <location>
        <begin position="1"/>
        <end position="146"/>
    </location>
</feature>
<feature type="compositionally biased region" description="Basic residues" evidence="1">
    <location>
        <begin position="602"/>
        <end position="612"/>
    </location>
</feature>